<protein>
    <submittedName>
        <fullName evidence="1">Uncharacterized protein</fullName>
    </submittedName>
</protein>
<organism evidence="1 2">
    <name type="scientific">Flavobacterium croceum DSM 17960</name>
    <dbReference type="NCBI Taxonomy" id="1121886"/>
    <lineage>
        <taxon>Bacteria</taxon>
        <taxon>Pseudomonadati</taxon>
        <taxon>Bacteroidota</taxon>
        <taxon>Flavobacteriia</taxon>
        <taxon>Flavobacteriales</taxon>
        <taxon>Flavobacteriaceae</taxon>
        <taxon>Flavobacterium</taxon>
    </lineage>
</organism>
<accession>A0A2S4N4Z9</accession>
<comment type="caution">
    <text evidence="1">The sequence shown here is derived from an EMBL/GenBank/DDBJ whole genome shotgun (WGS) entry which is preliminary data.</text>
</comment>
<proteinExistence type="predicted"/>
<dbReference type="EMBL" id="PQNY01000026">
    <property type="protein sequence ID" value="POS00730.1"/>
    <property type="molecule type" value="Genomic_DNA"/>
</dbReference>
<sequence>MYLCKMKKVVVYFLLFIFTIQSTKSLWIITSFQINRDYIASNLCINRFDKIPTCKGQCFLINELSKEQKDNKKNLTTIEKDSIFITPQFALIPTPKYFNSNLKSKFSFHKATKYPSILFHFENPPELVS</sequence>
<evidence type="ECO:0000313" key="2">
    <source>
        <dbReference type="Proteomes" id="UP000237056"/>
    </source>
</evidence>
<dbReference type="Proteomes" id="UP000237056">
    <property type="component" value="Unassembled WGS sequence"/>
</dbReference>
<gene>
    <name evidence="1" type="ORF">Q361_1262</name>
</gene>
<reference evidence="1 2" key="1">
    <citation type="submission" date="2018-01" db="EMBL/GenBank/DDBJ databases">
        <title>Genomic Encyclopedia of Type Strains, Phase I: the one thousand microbial genomes (KMG-I) project.</title>
        <authorList>
            <person name="Goeker M."/>
        </authorList>
    </citation>
    <scope>NUCLEOTIDE SEQUENCE [LARGE SCALE GENOMIC DNA]</scope>
    <source>
        <strain evidence="1 2">DSM 17960</strain>
    </source>
</reference>
<name>A0A2S4N4Z9_9FLAO</name>
<evidence type="ECO:0000313" key="1">
    <source>
        <dbReference type="EMBL" id="POS00730.1"/>
    </source>
</evidence>
<dbReference type="AlphaFoldDB" id="A0A2S4N4Z9"/>
<keyword evidence="2" id="KW-1185">Reference proteome</keyword>